<accession>A0A1I7X3T0</accession>
<dbReference type="PANTHER" id="PTHR21325:SF31">
    <property type="entry name" value="GH22081P-RELATED"/>
    <property type="match status" value="1"/>
</dbReference>
<dbReference type="InterPro" id="IPR001087">
    <property type="entry name" value="GDSL"/>
</dbReference>
<dbReference type="GO" id="GO:0006644">
    <property type="term" value="P:phospholipid metabolic process"/>
    <property type="evidence" value="ECO:0007669"/>
    <property type="project" value="TreeGrafter"/>
</dbReference>
<feature type="compositionally biased region" description="Polar residues" evidence="1">
    <location>
        <begin position="15"/>
        <end position="24"/>
    </location>
</feature>
<dbReference type="GO" id="GO:0004620">
    <property type="term" value="F:phospholipase activity"/>
    <property type="evidence" value="ECO:0007669"/>
    <property type="project" value="InterPro"/>
</dbReference>
<dbReference type="SUPFAM" id="SSF52266">
    <property type="entry name" value="SGNH hydrolase"/>
    <property type="match status" value="1"/>
</dbReference>
<dbReference type="Proteomes" id="UP000095283">
    <property type="component" value="Unplaced"/>
</dbReference>
<evidence type="ECO:0000313" key="2">
    <source>
        <dbReference type="Proteomes" id="UP000095283"/>
    </source>
</evidence>
<name>A0A1I7X3T0_HETBA</name>
<dbReference type="InterPro" id="IPR038885">
    <property type="entry name" value="PLB1"/>
</dbReference>
<keyword evidence="2" id="KW-1185">Reference proteome</keyword>
<protein>
    <submittedName>
        <fullName evidence="3">Lipase_GDSL domain-containing protein</fullName>
    </submittedName>
</protein>
<dbReference type="AlphaFoldDB" id="A0A1I7X3T0"/>
<evidence type="ECO:0000313" key="3">
    <source>
        <dbReference type="WBParaSite" id="Hba_12079"/>
    </source>
</evidence>
<reference evidence="3" key="1">
    <citation type="submission" date="2016-11" db="UniProtKB">
        <authorList>
            <consortium name="WormBaseParasite"/>
        </authorList>
    </citation>
    <scope>IDENTIFICATION</scope>
</reference>
<dbReference type="Pfam" id="PF00657">
    <property type="entry name" value="Lipase_GDSL"/>
    <property type="match status" value="1"/>
</dbReference>
<dbReference type="InterPro" id="IPR036514">
    <property type="entry name" value="SGNH_hydro_sf"/>
</dbReference>
<feature type="region of interest" description="Disordered" evidence="1">
    <location>
        <begin position="1"/>
        <end position="24"/>
    </location>
</feature>
<dbReference type="WBParaSite" id="Hba_12079">
    <property type="protein sequence ID" value="Hba_12079"/>
    <property type="gene ID" value="Hba_12079"/>
</dbReference>
<proteinExistence type="predicted"/>
<dbReference type="PANTHER" id="PTHR21325">
    <property type="entry name" value="PHOSPHOLIPASE B, PLB1"/>
    <property type="match status" value="1"/>
</dbReference>
<dbReference type="Gene3D" id="3.40.50.1110">
    <property type="entry name" value="SGNH hydrolase"/>
    <property type="match status" value="1"/>
</dbReference>
<sequence length="268" mass="29718">MPQLNEALKNRKENSPANLLPSESSKLTFPVNRNLPSARSPAPGLHIAQQMITYYSIREDQNVSGGDRHLDHHTLRLADYHYATTIPSVVLTIDSSLSALMYILRKFNSNLIGYSTGIGSANVWEISKLNQAIPGAETGDLPSQSRALVQLMHNHPEINIKNDWKLVNIFIGANDMCSYCKTNGTGSVGPNTFKNNIVKAVQILKDHLPRTIVSLTGMFDMGMLRTVDHNKFFCDGLHVFECPCEADKGFTNKIISASCRKYMLVAVI</sequence>
<organism evidence="2 3">
    <name type="scientific">Heterorhabditis bacteriophora</name>
    <name type="common">Entomopathogenic nematode worm</name>
    <dbReference type="NCBI Taxonomy" id="37862"/>
    <lineage>
        <taxon>Eukaryota</taxon>
        <taxon>Metazoa</taxon>
        <taxon>Ecdysozoa</taxon>
        <taxon>Nematoda</taxon>
        <taxon>Chromadorea</taxon>
        <taxon>Rhabditida</taxon>
        <taxon>Rhabditina</taxon>
        <taxon>Rhabditomorpha</taxon>
        <taxon>Strongyloidea</taxon>
        <taxon>Heterorhabditidae</taxon>
        <taxon>Heterorhabditis</taxon>
    </lineage>
</organism>
<evidence type="ECO:0000256" key="1">
    <source>
        <dbReference type="SAM" id="MobiDB-lite"/>
    </source>
</evidence>